<dbReference type="Pfam" id="PF09775">
    <property type="entry name" value="Keratin_assoc"/>
    <property type="match status" value="1"/>
</dbReference>
<evidence type="ECO:0000313" key="7">
    <source>
        <dbReference type="WBParaSite" id="GPUH_0002142401-mRNA-1"/>
    </source>
</evidence>
<sequence length="96" mass="9991">LPTCCFTGHFLRISLILQSDLAATKPGTLIAGCLGSLVFVFLLTALSNFQMAADGESVKAGLAEAIVCLLVALIVSASIHRVAISVCATVFIIIKQ</sequence>
<dbReference type="WBParaSite" id="GPUH_0002142401-mRNA-1">
    <property type="protein sequence ID" value="GPUH_0002142401-mRNA-1"/>
    <property type="gene ID" value="GPUH_0002142401"/>
</dbReference>
<comment type="subcellular location">
    <subcellularLocation>
        <location evidence="1">Membrane</location>
        <topology evidence="1">Multi-pass membrane protein</topology>
    </subcellularLocation>
</comment>
<organism evidence="7">
    <name type="scientific">Gongylonema pulchrum</name>
    <dbReference type="NCBI Taxonomy" id="637853"/>
    <lineage>
        <taxon>Eukaryota</taxon>
        <taxon>Metazoa</taxon>
        <taxon>Ecdysozoa</taxon>
        <taxon>Nematoda</taxon>
        <taxon>Chromadorea</taxon>
        <taxon>Rhabditida</taxon>
        <taxon>Spirurina</taxon>
        <taxon>Spiruromorpha</taxon>
        <taxon>Spiruroidea</taxon>
        <taxon>Gongylonematidae</taxon>
        <taxon>Gongylonema</taxon>
    </lineage>
</organism>
<keyword evidence="5 6" id="KW-0472">Membrane</keyword>
<evidence type="ECO:0000256" key="5">
    <source>
        <dbReference type="ARBA" id="ARBA00023136"/>
    </source>
</evidence>
<evidence type="ECO:0000256" key="3">
    <source>
        <dbReference type="ARBA" id="ARBA00022692"/>
    </source>
</evidence>
<dbReference type="InterPro" id="IPR018614">
    <property type="entry name" value="KRTCAP2"/>
</dbReference>
<evidence type="ECO:0000256" key="1">
    <source>
        <dbReference type="ARBA" id="ARBA00004141"/>
    </source>
</evidence>
<dbReference type="AlphaFoldDB" id="A0A183EKA7"/>
<keyword evidence="4 6" id="KW-1133">Transmembrane helix</keyword>
<evidence type="ECO:0000256" key="2">
    <source>
        <dbReference type="ARBA" id="ARBA00007279"/>
    </source>
</evidence>
<proteinExistence type="inferred from homology"/>
<protein>
    <submittedName>
        <fullName evidence="7">Dolichyl-diphosphooligosaccharide--protein glycosyltransferase subunit KCP2</fullName>
    </submittedName>
</protein>
<dbReference type="GO" id="GO:0016020">
    <property type="term" value="C:membrane"/>
    <property type="evidence" value="ECO:0007669"/>
    <property type="project" value="UniProtKB-SubCell"/>
</dbReference>
<name>A0A183EKA7_9BILA</name>
<keyword evidence="3 6" id="KW-0812">Transmembrane</keyword>
<evidence type="ECO:0000256" key="4">
    <source>
        <dbReference type="ARBA" id="ARBA00022989"/>
    </source>
</evidence>
<dbReference type="PANTHER" id="PTHR32001">
    <property type="entry name" value="KERATINOCYTE-ASSOCIATED PROTEIN 2"/>
    <property type="match status" value="1"/>
</dbReference>
<feature type="transmembrane region" description="Helical" evidence="6">
    <location>
        <begin position="61"/>
        <end position="94"/>
    </location>
</feature>
<comment type="similarity">
    <text evidence="2">Belongs to the KRTCAP2 family.</text>
</comment>
<feature type="transmembrane region" description="Helical" evidence="6">
    <location>
        <begin position="29"/>
        <end position="49"/>
    </location>
</feature>
<dbReference type="PANTHER" id="PTHR32001:SF1">
    <property type="entry name" value="KERATINOCYTE-ASSOCIATED PROTEIN 2"/>
    <property type="match status" value="1"/>
</dbReference>
<evidence type="ECO:0000256" key="6">
    <source>
        <dbReference type="SAM" id="Phobius"/>
    </source>
</evidence>
<reference evidence="7" key="1">
    <citation type="submission" date="2016-06" db="UniProtKB">
        <authorList>
            <consortium name="WormBaseParasite"/>
        </authorList>
    </citation>
    <scope>IDENTIFICATION</scope>
</reference>
<accession>A0A183EKA7</accession>